<keyword evidence="1" id="KW-1133">Transmembrane helix</keyword>
<dbReference type="Pfam" id="PF09851">
    <property type="entry name" value="SHOCT"/>
    <property type="match status" value="1"/>
</dbReference>
<keyword evidence="1" id="KW-0472">Membrane</keyword>
<feature type="domain" description="SHOCT" evidence="2">
    <location>
        <begin position="50"/>
        <end position="76"/>
    </location>
</feature>
<comment type="caution">
    <text evidence="3">The sequence shown here is derived from an EMBL/GenBank/DDBJ whole genome shotgun (WGS) entry which is preliminary data.</text>
</comment>
<dbReference type="AlphaFoldDB" id="A0A0F9PA66"/>
<name>A0A0F9PA66_9ZZZZ</name>
<feature type="transmembrane region" description="Helical" evidence="1">
    <location>
        <begin position="12"/>
        <end position="35"/>
    </location>
</feature>
<organism evidence="3">
    <name type="scientific">marine sediment metagenome</name>
    <dbReference type="NCBI Taxonomy" id="412755"/>
    <lineage>
        <taxon>unclassified sequences</taxon>
        <taxon>metagenomes</taxon>
        <taxon>ecological metagenomes</taxon>
    </lineage>
</organism>
<dbReference type="EMBL" id="LAZR01006695">
    <property type="protein sequence ID" value="KKM90252.1"/>
    <property type="molecule type" value="Genomic_DNA"/>
</dbReference>
<accession>A0A0F9PA66</accession>
<reference evidence="3" key="1">
    <citation type="journal article" date="2015" name="Nature">
        <title>Complex archaea that bridge the gap between prokaryotes and eukaryotes.</title>
        <authorList>
            <person name="Spang A."/>
            <person name="Saw J.H."/>
            <person name="Jorgensen S.L."/>
            <person name="Zaremba-Niedzwiedzka K."/>
            <person name="Martijn J."/>
            <person name="Lind A.E."/>
            <person name="van Eijk R."/>
            <person name="Schleper C."/>
            <person name="Guy L."/>
            <person name="Ettema T.J."/>
        </authorList>
    </citation>
    <scope>NUCLEOTIDE SEQUENCE</scope>
</reference>
<gene>
    <name evidence="3" type="ORF">LCGC14_1240480</name>
</gene>
<evidence type="ECO:0000256" key="1">
    <source>
        <dbReference type="SAM" id="Phobius"/>
    </source>
</evidence>
<dbReference type="InterPro" id="IPR018649">
    <property type="entry name" value="SHOCT"/>
</dbReference>
<protein>
    <recommendedName>
        <fullName evidence="2">SHOCT domain-containing protein</fullName>
    </recommendedName>
</protein>
<sequence length="78" mass="8883">MNMFGGGFKIFGILFGLVFFLLILAAVIIVIIYVVRSQSRQTSMPPRKNEALEIAKTRYAKGEISKEEYEALVKELQR</sequence>
<evidence type="ECO:0000313" key="3">
    <source>
        <dbReference type="EMBL" id="KKM90252.1"/>
    </source>
</evidence>
<proteinExistence type="predicted"/>
<evidence type="ECO:0000259" key="2">
    <source>
        <dbReference type="Pfam" id="PF09851"/>
    </source>
</evidence>
<keyword evidence="1" id="KW-0812">Transmembrane</keyword>